<dbReference type="PRINTS" id="PR01415">
    <property type="entry name" value="ANKYRIN"/>
</dbReference>
<dbReference type="PROSITE" id="PS50088">
    <property type="entry name" value="ANK_REPEAT"/>
    <property type="match status" value="5"/>
</dbReference>
<dbReference type="Pfam" id="PF12796">
    <property type="entry name" value="Ank_2"/>
    <property type="match status" value="2"/>
</dbReference>
<feature type="repeat" description="ANK" evidence="3">
    <location>
        <begin position="45"/>
        <end position="77"/>
    </location>
</feature>
<keyword evidence="2 3" id="KW-0040">ANK repeat</keyword>
<proteinExistence type="predicted"/>
<feature type="repeat" description="ANK" evidence="3">
    <location>
        <begin position="275"/>
        <end position="308"/>
    </location>
</feature>
<dbReference type="PANTHER" id="PTHR24171">
    <property type="entry name" value="ANKYRIN REPEAT DOMAIN-CONTAINING PROTEIN 39-RELATED"/>
    <property type="match status" value="1"/>
</dbReference>
<dbReference type="Gene3D" id="1.25.40.20">
    <property type="entry name" value="Ankyrin repeat-containing domain"/>
    <property type="match status" value="3"/>
</dbReference>
<evidence type="ECO:0000313" key="5">
    <source>
        <dbReference type="Proteomes" id="UP000255334"/>
    </source>
</evidence>
<evidence type="ECO:0000256" key="1">
    <source>
        <dbReference type="ARBA" id="ARBA00022737"/>
    </source>
</evidence>
<dbReference type="SUPFAM" id="SSF48403">
    <property type="entry name" value="Ankyrin repeat"/>
    <property type="match status" value="1"/>
</dbReference>
<evidence type="ECO:0000313" key="4">
    <source>
        <dbReference type="EMBL" id="RDS85897.1"/>
    </source>
</evidence>
<comment type="caution">
    <text evidence="4">The sequence shown here is derived from an EMBL/GenBank/DDBJ whole genome shotgun (WGS) entry which is preliminary data.</text>
</comment>
<protein>
    <submittedName>
        <fullName evidence="4">Ankyrin repeat domain-containing protein</fullName>
    </submittedName>
</protein>
<dbReference type="SMART" id="SM00248">
    <property type="entry name" value="ANK"/>
    <property type="match status" value="6"/>
</dbReference>
<dbReference type="EMBL" id="QRBF01000001">
    <property type="protein sequence ID" value="RDS85897.1"/>
    <property type="molecule type" value="Genomic_DNA"/>
</dbReference>
<organism evidence="4 5">
    <name type="scientific">Dyella psychrodurans</name>
    <dbReference type="NCBI Taxonomy" id="1927960"/>
    <lineage>
        <taxon>Bacteria</taxon>
        <taxon>Pseudomonadati</taxon>
        <taxon>Pseudomonadota</taxon>
        <taxon>Gammaproteobacteria</taxon>
        <taxon>Lysobacterales</taxon>
        <taxon>Rhodanobacteraceae</taxon>
        <taxon>Dyella</taxon>
    </lineage>
</organism>
<reference evidence="4 5" key="1">
    <citation type="submission" date="2018-07" db="EMBL/GenBank/DDBJ databases">
        <title>Dyella monticola sp. nov. and Dyella psychrodurans sp. nov. isolated from monsoon evergreen broad-leaved forest soil of Dinghu Mountain, China.</title>
        <authorList>
            <person name="Gao Z."/>
            <person name="Qiu L."/>
        </authorList>
    </citation>
    <scope>NUCLEOTIDE SEQUENCE [LARGE SCALE GENOMIC DNA]</scope>
    <source>
        <strain evidence="4 5">4MSK11</strain>
    </source>
</reference>
<evidence type="ECO:0000256" key="3">
    <source>
        <dbReference type="PROSITE-ProRule" id="PRU00023"/>
    </source>
</evidence>
<dbReference type="RefSeq" id="WP_115476148.1">
    <property type="nucleotide sequence ID" value="NZ_QRBF01000001.1"/>
</dbReference>
<accession>A0A370XC85</accession>
<dbReference type="AlphaFoldDB" id="A0A370XC85"/>
<dbReference type="InterPro" id="IPR002110">
    <property type="entry name" value="Ankyrin_rpt"/>
</dbReference>
<feature type="repeat" description="ANK" evidence="3">
    <location>
        <begin position="206"/>
        <end position="238"/>
    </location>
</feature>
<gene>
    <name evidence="4" type="ORF">DWU99_01065</name>
</gene>
<dbReference type="InterPro" id="IPR036770">
    <property type="entry name" value="Ankyrin_rpt-contain_sf"/>
</dbReference>
<sequence>MMPTTPQPSLAFGAFEWAIHHADGDLVTHLLAWSEAKSALSEQCENLTLLHMAALEGNRAVIRALVSGGAHVNERNSVGDTPLHAAARAGATTAVDTLLSLGANRNVANHQGERPWDVAQHAATKAALAPTHQADEWGATLIEAALAGREAVVRQILSRADAHNLVDMVDPDGTTALMAAASRGHVPVLRQLIASGAALNTQTPETMITALHAAVANNHPFATRELLARGANQHLHDADGHTPLISAVVAGNDMLVRAILEMSTGAIDQPDSTERGYRPLHHALERNPLGPIVDLLLQFGADTQATSEQGVTPEQIAKENGARLIKRMARDQGLEM</sequence>
<feature type="repeat" description="ANK" evidence="3">
    <location>
        <begin position="78"/>
        <end position="110"/>
    </location>
</feature>
<dbReference type="PROSITE" id="PS50297">
    <property type="entry name" value="ANK_REP_REGION"/>
    <property type="match status" value="4"/>
</dbReference>
<keyword evidence="5" id="KW-1185">Reference proteome</keyword>
<evidence type="ECO:0000256" key="2">
    <source>
        <dbReference type="ARBA" id="ARBA00023043"/>
    </source>
</evidence>
<dbReference type="OrthoDB" id="176845at2"/>
<keyword evidence="1" id="KW-0677">Repeat</keyword>
<feature type="repeat" description="ANK" evidence="3">
    <location>
        <begin position="172"/>
        <end position="204"/>
    </location>
</feature>
<dbReference type="Proteomes" id="UP000255334">
    <property type="component" value="Unassembled WGS sequence"/>
</dbReference>
<name>A0A370XC85_9GAMM</name>